<keyword evidence="4" id="KW-1185">Reference proteome</keyword>
<reference evidence="3" key="1">
    <citation type="submission" date="2020-07" db="EMBL/GenBank/DDBJ databases">
        <title>Multicomponent nature underlies the extraordinary mechanical properties of spider dragline silk.</title>
        <authorList>
            <person name="Kono N."/>
            <person name="Nakamura H."/>
            <person name="Mori M."/>
            <person name="Yoshida Y."/>
            <person name="Ohtoshi R."/>
            <person name="Malay A.D."/>
            <person name="Moran D.A.P."/>
            <person name="Tomita M."/>
            <person name="Numata K."/>
            <person name="Arakawa K."/>
        </authorList>
    </citation>
    <scope>NUCLEOTIDE SEQUENCE</scope>
</reference>
<evidence type="ECO:0000259" key="2">
    <source>
        <dbReference type="SMART" id="SM01114"/>
    </source>
</evidence>
<evidence type="ECO:0000313" key="4">
    <source>
        <dbReference type="Proteomes" id="UP000887116"/>
    </source>
</evidence>
<name>A0A8X6L5J6_TRICU</name>
<dbReference type="SMART" id="SM01114">
    <property type="entry name" value="CXC"/>
    <property type="match status" value="1"/>
</dbReference>
<feature type="domain" description="Tesmin/TSO1-like CXC" evidence="2">
    <location>
        <begin position="1349"/>
        <end position="1389"/>
    </location>
</feature>
<gene>
    <name evidence="3" type="primary">NCL1_43908</name>
    <name evidence="3" type="ORF">TNCT_111061</name>
</gene>
<feature type="region of interest" description="Disordered" evidence="1">
    <location>
        <begin position="685"/>
        <end position="705"/>
    </location>
</feature>
<dbReference type="OrthoDB" id="6503905at2759"/>
<accession>A0A8X6L5J6</accession>
<dbReference type="EMBL" id="BMAO01034192">
    <property type="protein sequence ID" value="GFQ94608.1"/>
    <property type="molecule type" value="Genomic_DNA"/>
</dbReference>
<evidence type="ECO:0000313" key="3">
    <source>
        <dbReference type="EMBL" id="GFQ94608.1"/>
    </source>
</evidence>
<evidence type="ECO:0000256" key="1">
    <source>
        <dbReference type="SAM" id="MobiDB-lite"/>
    </source>
</evidence>
<dbReference type="Proteomes" id="UP000887116">
    <property type="component" value="Unassembled WGS sequence"/>
</dbReference>
<organism evidence="3 4">
    <name type="scientific">Trichonephila clavata</name>
    <name type="common">Joro spider</name>
    <name type="synonym">Nephila clavata</name>
    <dbReference type="NCBI Taxonomy" id="2740835"/>
    <lineage>
        <taxon>Eukaryota</taxon>
        <taxon>Metazoa</taxon>
        <taxon>Ecdysozoa</taxon>
        <taxon>Arthropoda</taxon>
        <taxon>Chelicerata</taxon>
        <taxon>Arachnida</taxon>
        <taxon>Araneae</taxon>
        <taxon>Araneomorphae</taxon>
        <taxon>Entelegynae</taxon>
        <taxon>Araneoidea</taxon>
        <taxon>Nephilidae</taxon>
        <taxon>Trichonephila</taxon>
    </lineage>
</organism>
<dbReference type="InterPro" id="IPR033467">
    <property type="entry name" value="Tesmin/TSO1-like_CXC"/>
</dbReference>
<proteinExistence type="predicted"/>
<protein>
    <submittedName>
        <fullName evidence="3">CXC domain-containing protein</fullName>
    </submittedName>
</protein>
<sequence length="1582" mass="177158">METKEDVHPEGTVDSVLLEETCKLQKYDTYCPDFSDMRDDSDGFWDFLSNKKDVSKNIKEKSDEDNQHKNKFWDFLGPSVDEKFQNIAELKDYKKTDSVISSPVDSGIYVNEIIEDPKTQIYPEIRSISNPIVGITENCSNMLELKSSGSDDEFWDFLNCNSPVLNVQEVIQNYVSVSVEKVTDNSSHFGTVEESPFITDSDYLESGRCSTLSSTSSYFPSNTNNYESFNGNCKNNTPLIDMKQSFNIKNRNVFDSNIDFTSYDAVLNYLQDTSTIGKEAKCSSIENTNIMNKKHNSICGDKAPEQIEDENWHSSFSAILAQLNEIPIKESEEPQNLLHSTANKINAIDEKTHGRGDLPSNIFPQISESSVPMFCNGNQKSNSNDSLPCITSVFSLNPNSATVEKKKPIVIDPSKVNVQTIHHTLNKKQYRRVRSNFSKRLNQNESLHINKINKSVHTISNSNISTLGLSNLEIPKMQNQLPNLMPLSDPLQRGNSNLTVKTNSGSFNVNSVVTQNSKSSVPVTAKNATNSAPLYLILPPNSTSLQNPNYSHFFVILNNNAQPSQSASIQNSEVVSNLSNVKNITSQTATCFSGNHSEKINKSDVLKKNSLQINTSNVSIPILVENSTKQNIKYSLIPHLNTVHNPQLSNVQKSTDQTKIQHLKSSSTVTLSSSNASNVNFSLFTSSSSTDPSSSKASLSNSKNYSQFQIPQSKAKQVLSKSIKNVSLGKDKYAIQQISIPMKIGSIHDESDILYRQESNTDLPPTNERTLCGNKIPVNNSKQAFFPNSSQLNMNNISNSINSSVENLNFNSLKQIANNMNANTVPKSVTTELNLKSSANLNLICTNSKGTNQNSVTTNTHSINFNVVPVSEAIQINRNAAITNTNKLVQSNNTPNTLINNLDSSNNYVQIKVATSQNKSLATLKELFPPPISMVPVCIMAPIHNANTATTSKVVILKGPAQQKVIPQKMLLNHIDLRQRSFSKKQNMKFKKAGPKTVRQLLQERRKQNLSKFLCDNSKERKEAKVLKPVLRLPVRTSISNTITVPTSAINAASNSSCVPSTSSNKRPNILLLPSSSKPAKKIITPNERLSMLMKEQEPDFADNFSVFENPEETLSPFLSSTLNRKDCRPRHYDMSELQIGFFKVSDDIDSCGRFRSKFKVIFSKRQFLYDFPVSRCNQMSLKSTHIWEQMARITVPFKTIVSMKFRERVIQININSPPLICLGSLQARSGIIANATVYDTTIENDSSWGSIIRSSFHHKVILRKRQANKLRSFLCHFDDRFITLTNLGICETGYENANEVSVFEGELSPNSLKKSFFKNKKSRIRRLPTWDSSENEDQKDCSEGEILLSNQMCSCRISCRSVRCSCVKGAKSCSSICDCINCDNPLNILESMGLNLEFSLRDSCLFQNIYPIPKLIPFLSKEVKLSCCNTFARVQDCIPGTVLCPNVDCNVPLEFSWCRKIVCYPERNPRNHCSFCGQCCFSNGRHCYTCNKCYVVSPKVSCCPTCRDKTSTSTNSEFEPKEYRFDQRENNEDNRTTSKSAQKPEIILLDAYSIAKRSCSENRNETLSYQDSVDCLIDVED</sequence>
<comment type="caution">
    <text evidence="3">The sequence shown here is derived from an EMBL/GenBank/DDBJ whole genome shotgun (WGS) entry which is preliminary data.</text>
</comment>